<dbReference type="InterPro" id="IPR039426">
    <property type="entry name" value="TonB-dep_rcpt-like"/>
</dbReference>
<dbReference type="GO" id="GO:0015344">
    <property type="term" value="F:siderophore uptake transmembrane transporter activity"/>
    <property type="evidence" value="ECO:0007669"/>
    <property type="project" value="TreeGrafter"/>
</dbReference>
<evidence type="ECO:0000259" key="10">
    <source>
        <dbReference type="Pfam" id="PF07715"/>
    </source>
</evidence>
<evidence type="ECO:0000256" key="4">
    <source>
        <dbReference type="ARBA" id="ARBA00022692"/>
    </source>
</evidence>
<dbReference type="GO" id="GO:0009279">
    <property type="term" value="C:cell outer membrane"/>
    <property type="evidence" value="ECO:0007669"/>
    <property type="project" value="UniProtKB-SubCell"/>
</dbReference>
<dbReference type="InterPro" id="IPR008969">
    <property type="entry name" value="CarboxyPept-like_regulatory"/>
</dbReference>
<comment type="similarity">
    <text evidence="8">Belongs to the TonB-dependent receptor family.</text>
</comment>
<feature type="chain" id="PRO_5044218668" evidence="9">
    <location>
        <begin position="23"/>
        <end position="1024"/>
    </location>
</feature>
<evidence type="ECO:0000256" key="9">
    <source>
        <dbReference type="SAM" id="SignalP"/>
    </source>
</evidence>
<accession>A0AB39W849</accession>
<dbReference type="AlphaFoldDB" id="A0AB39W849"/>
<dbReference type="Gene3D" id="2.40.170.20">
    <property type="entry name" value="TonB-dependent receptor, beta-barrel domain"/>
    <property type="match status" value="1"/>
</dbReference>
<evidence type="ECO:0000313" key="11">
    <source>
        <dbReference type="EMBL" id="XDU96902.1"/>
    </source>
</evidence>
<feature type="signal peptide" evidence="9">
    <location>
        <begin position="1"/>
        <end position="22"/>
    </location>
</feature>
<dbReference type="InterPro" id="IPR023996">
    <property type="entry name" value="TonB-dep_OMP_SusC/RagA"/>
</dbReference>
<reference evidence="11" key="1">
    <citation type="submission" date="2024-07" db="EMBL/GenBank/DDBJ databases">
        <authorList>
            <person name="Biller S.J."/>
        </authorList>
    </citation>
    <scope>NUCLEOTIDE SEQUENCE</scope>
    <source>
        <strain evidence="11">WC2409</strain>
    </source>
</reference>
<evidence type="ECO:0000256" key="7">
    <source>
        <dbReference type="ARBA" id="ARBA00023237"/>
    </source>
</evidence>
<evidence type="ECO:0000256" key="2">
    <source>
        <dbReference type="ARBA" id="ARBA00022448"/>
    </source>
</evidence>
<keyword evidence="2 8" id="KW-0813">Transport</keyword>
<dbReference type="Pfam" id="PF07715">
    <property type="entry name" value="Plug"/>
    <property type="match status" value="1"/>
</dbReference>
<dbReference type="Pfam" id="PF13715">
    <property type="entry name" value="CarbopepD_reg_2"/>
    <property type="match status" value="1"/>
</dbReference>
<evidence type="ECO:0000256" key="8">
    <source>
        <dbReference type="PROSITE-ProRule" id="PRU01360"/>
    </source>
</evidence>
<dbReference type="RefSeq" id="WP_369753915.1">
    <property type="nucleotide sequence ID" value="NZ_CP165625.1"/>
</dbReference>
<dbReference type="NCBIfam" id="TIGR04057">
    <property type="entry name" value="SusC_RagA_signa"/>
    <property type="match status" value="1"/>
</dbReference>
<dbReference type="PANTHER" id="PTHR30069">
    <property type="entry name" value="TONB-DEPENDENT OUTER MEMBRANE RECEPTOR"/>
    <property type="match status" value="1"/>
</dbReference>
<evidence type="ECO:0000256" key="6">
    <source>
        <dbReference type="ARBA" id="ARBA00023136"/>
    </source>
</evidence>
<dbReference type="InterPro" id="IPR012910">
    <property type="entry name" value="Plug_dom"/>
</dbReference>
<feature type="domain" description="TonB-dependent receptor plug" evidence="10">
    <location>
        <begin position="117"/>
        <end position="240"/>
    </location>
</feature>
<dbReference type="Gene3D" id="2.60.40.1120">
    <property type="entry name" value="Carboxypeptidase-like, regulatory domain"/>
    <property type="match status" value="1"/>
</dbReference>
<organism evidence="11">
    <name type="scientific">Flavobacterium sp. WC2409</name>
    <dbReference type="NCBI Taxonomy" id="3234139"/>
    <lineage>
        <taxon>Bacteria</taxon>
        <taxon>Pseudomonadati</taxon>
        <taxon>Bacteroidota</taxon>
        <taxon>Flavobacteriia</taxon>
        <taxon>Flavobacteriales</taxon>
        <taxon>Flavobacteriaceae</taxon>
        <taxon>Flavobacterium</taxon>
    </lineage>
</organism>
<comment type="subcellular location">
    <subcellularLocation>
        <location evidence="1 8">Cell outer membrane</location>
        <topology evidence="1 8">Multi-pass membrane protein</topology>
    </subcellularLocation>
</comment>
<keyword evidence="7 8" id="KW-0998">Cell outer membrane</keyword>
<dbReference type="NCBIfam" id="TIGR04056">
    <property type="entry name" value="OMP_RagA_SusC"/>
    <property type="match status" value="1"/>
</dbReference>
<dbReference type="GO" id="GO:0044718">
    <property type="term" value="P:siderophore transmembrane transport"/>
    <property type="evidence" value="ECO:0007669"/>
    <property type="project" value="TreeGrafter"/>
</dbReference>
<evidence type="ECO:0000256" key="5">
    <source>
        <dbReference type="ARBA" id="ARBA00022729"/>
    </source>
</evidence>
<evidence type="ECO:0000256" key="1">
    <source>
        <dbReference type="ARBA" id="ARBA00004571"/>
    </source>
</evidence>
<dbReference type="PANTHER" id="PTHR30069:SF29">
    <property type="entry name" value="HEMOGLOBIN AND HEMOGLOBIN-HAPTOGLOBIN-BINDING PROTEIN 1-RELATED"/>
    <property type="match status" value="1"/>
</dbReference>
<dbReference type="Gene3D" id="2.170.130.10">
    <property type="entry name" value="TonB-dependent receptor, plug domain"/>
    <property type="match status" value="1"/>
</dbReference>
<dbReference type="InterPro" id="IPR036942">
    <property type="entry name" value="Beta-barrel_TonB_sf"/>
</dbReference>
<keyword evidence="6 8" id="KW-0472">Membrane</keyword>
<proteinExistence type="inferred from homology"/>
<keyword evidence="4 8" id="KW-0812">Transmembrane</keyword>
<name>A0AB39W849_9FLAO</name>
<sequence length="1024" mass="109790">MIQNVLKVLFVFCLFSFHGVQAQTTVSGTITDVNSSFPLPGANVNVKGTANGVSSDLNGKYSIKVPNKSAILVFTYLGYVVKEVAVSGSTTVNVALVENANQLGEVVVTALGISKDQRKLGYAVTTVGGDNLDKARETNVANGLAGRVSGLVVRGTNSGAGGTSKVLLRGISGITSGGSPLFVIDGIPIDNTQRGSAGEWGGADQGDGIGNINPDDIDKMTVLKGQSASALYGSRAVNGVIIITTKKGKKGGDYSITYNSNFMADAPVDYTDFQDQYGQGTGGSKPLTAGAALASNRNSWGGRLDGSSVIGFDGKQYTYSKAKESYIDFYRTGTNLTNSLSVSKGMGDGAFRLSVSNLDSKSIVPNSGLKRTTINLSADQNITSKLNVAASVNYTDESSKNRPFLSDGPKNPNNFLFLAPNVDHNIFAPGYDPVTGNELVFSDDNYATNPYFIVNQGVEDPTRKRTISVLSTKYSFTDNIYAMVRLGNDVSNDTEFSVNPWGLDYTTNKKGSLDSKGQSTRSELNLDGLFGAKFKITEDFSVDALAGANIRQNKYERIKIGGGPFVLPYLYTPNNVVNINREYNYTGSESHSAFYSFDLGYKKYLTLSTTGRYDVYSSLSSAASTENGVFTPSVSGAFVFNDLLHIDALNFGKLRLSYAVTSGEATPYANSLYFNSGNSLVNNGVSYATGSIPSTLPTLLKPFTVDEVEVGLELRFFKSRLTFDASYYKKTSHDEILNAEYSRSTGFATGVVASASIENKGLEIAVTGVPVKTDNFTWTTSLNTTNFKNKVLATNADATPIVLGSNRGTLGNAVTAYVVGAAGPQIRAYDYAYNADGSIQVDAAGLPVRGEFKNFGSVLPTFYGGWNNEFKYKNFNLAFLIDFNYGNKVISATEYYSRIRGLNQATLVGRETGVTNSGITASAEDFYQAEARNITSTSVVSGDFIKLRQLSFGYAFPKSVMGKISFLEGIDISFVARNLAILMRKADNIDPESSFGSNVKYYGIEGTSLPSTRSFGLNVNFKIK</sequence>
<gene>
    <name evidence="11" type="ORF">AB3G34_07250</name>
</gene>
<evidence type="ECO:0000256" key="3">
    <source>
        <dbReference type="ARBA" id="ARBA00022452"/>
    </source>
</evidence>
<dbReference type="PROSITE" id="PS52016">
    <property type="entry name" value="TONB_DEPENDENT_REC_3"/>
    <property type="match status" value="1"/>
</dbReference>
<dbReference type="InterPro" id="IPR037066">
    <property type="entry name" value="Plug_dom_sf"/>
</dbReference>
<dbReference type="SUPFAM" id="SSF49464">
    <property type="entry name" value="Carboxypeptidase regulatory domain-like"/>
    <property type="match status" value="1"/>
</dbReference>
<protein>
    <submittedName>
        <fullName evidence="11">SusC/RagA family TonB-linked outer membrane protein</fullName>
    </submittedName>
</protein>
<dbReference type="InterPro" id="IPR023997">
    <property type="entry name" value="TonB-dep_OMP_SusC/RagA_CS"/>
</dbReference>
<keyword evidence="3 8" id="KW-1134">Transmembrane beta strand</keyword>
<dbReference type="SUPFAM" id="SSF56935">
    <property type="entry name" value="Porins"/>
    <property type="match status" value="1"/>
</dbReference>
<dbReference type="EMBL" id="CP165625">
    <property type="protein sequence ID" value="XDU96902.1"/>
    <property type="molecule type" value="Genomic_DNA"/>
</dbReference>
<keyword evidence="5 9" id="KW-0732">Signal</keyword>